<dbReference type="Pfam" id="PF00903">
    <property type="entry name" value="Glyoxalase"/>
    <property type="match status" value="1"/>
</dbReference>
<dbReference type="InterPro" id="IPR037523">
    <property type="entry name" value="VOC_core"/>
</dbReference>
<protein>
    <submittedName>
        <fullName evidence="2">Glyoxalase</fullName>
    </submittedName>
</protein>
<evidence type="ECO:0000313" key="2">
    <source>
        <dbReference type="EMBL" id="QED50166.1"/>
    </source>
</evidence>
<dbReference type="PROSITE" id="PS51819">
    <property type="entry name" value="VOC"/>
    <property type="match status" value="1"/>
</dbReference>
<dbReference type="PANTHER" id="PTHR39175:SF1">
    <property type="entry name" value="FAMILY PROTEIN, PUTATIVE (AFU_ORTHOLOGUE AFUA_3G15060)-RELATED"/>
    <property type="match status" value="1"/>
</dbReference>
<accession>A0A5B8ZF77</accession>
<dbReference type="PANTHER" id="PTHR39175">
    <property type="entry name" value="FAMILY PROTEIN, PUTATIVE (AFU_ORTHOLOGUE AFUA_3G15060)-RELATED"/>
    <property type="match status" value="1"/>
</dbReference>
<feature type="domain" description="VOC" evidence="1">
    <location>
        <begin position="7"/>
        <end position="121"/>
    </location>
</feature>
<dbReference type="Proteomes" id="UP000321555">
    <property type="component" value="Chromosome"/>
</dbReference>
<dbReference type="InterPro" id="IPR004360">
    <property type="entry name" value="Glyas_Fos-R_dOase_dom"/>
</dbReference>
<gene>
    <name evidence="2" type="ORF">FSZ17_15385</name>
</gene>
<evidence type="ECO:0000259" key="1">
    <source>
        <dbReference type="PROSITE" id="PS51819"/>
    </source>
</evidence>
<dbReference type="EMBL" id="CP042593">
    <property type="protein sequence ID" value="QED50166.1"/>
    <property type="molecule type" value="Genomic_DNA"/>
</dbReference>
<keyword evidence="3" id="KW-1185">Reference proteome</keyword>
<reference evidence="3" key="1">
    <citation type="submission" date="2019-08" db="EMBL/GenBank/DDBJ databases">
        <authorList>
            <person name="Zheng X."/>
        </authorList>
    </citation>
    <scope>NUCLEOTIDE SEQUENCE [LARGE SCALE GENOMIC DNA]</scope>
    <source>
        <strain evidence="3">FJAT-25496</strain>
    </source>
</reference>
<dbReference type="KEGG" id="bda:FSZ17_15385"/>
<dbReference type="InterPro" id="IPR029068">
    <property type="entry name" value="Glyas_Bleomycin-R_OHBP_Dase"/>
</dbReference>
<proteinExistence type="predicted"/>
<name>A0A5B8ZF77_CYTDA</name>
<sequence>MSFVFKGIDHIQLAAPKGCEEQARGFFGNILGLEEIPKPENLLKRGGCWFKCGNQEIHIGVQEDFLPAKKAHPGFVVENLAVLRNSLTEKGVLIKEEPPIEGRNRFFVDDPFGNRIEFLEFMNEK</sequence>
<organism evidence="2 3">
    <name type="scientific">Cytobacillus dafuensis</name>
    <name type="common">Bacillus dafuensis</name>
    <dbReference type="NCBI Taxonomy" id="1742359"/>
    <lineage>
        <taxon>Bacteria</taxon>
        <taxon>Bacillati</taxon>
        <taxon>Bacillota</taxon>
        <taxon>Bacilli</taxon>
        <taxon>Bacillales</taxon>
        <taxon>Bacillaceae</taxon>
        <taxon>Cytobacillus</taxon>
    </lineage>
</organism>
<dbReference type="RefSeq" id="WP_057771440.1">
    <property type="nucleotide sequence ID" value="NZ_CP042593.1"/>
</dbReference>
<dbReference type="STRING" id="1742359.GCA_001439625_02156"/>
<evidence type="ECO:0000313" key="3">
    <source>
        <dbReference type="Proteomes" id="UP000321555"/>
    </source>
</evidence>
<dbReference type="SUPFAM" id="SSF54593">
    <property type="entry name" value="Glyoxalase/Bleomycin resistance protein/Dihydroxybiphenyl dioxygenase"/>
    <property type="match status" value="1"/>
</dbReference>
<dbReference type="AlphaFoldDB" id="A0A5B8ZF77"/>
<dbReference type="OrthoDB" id="9813630at2"/>
<dbReference type="Gene3D" id="3.10.180.10">
    <property type="entry name" value="2,3-Dihydroxybiphenyl 1,2-Dioxygenase, domain 1"/>
    <property type="match status" value="1"/>
</dbReference>